<evidence type="ECO:0000313" key="3">
    <source>
        <dbReference type="Proteomes" id="UP001231941"/>
    </source>
</evidence>
<accession>A0ABT9J2P8</accession>
<dbReference type="CDD" id="cd06223">
    <property type="entry name" value="PRTases_typeI"/>
    <property type="match status" value="1"/>
</dbReference>
<dbReference type="PANTHER" id="PTHR47505:SF1">
    <property type="entry name" value="DNA UTILIZATION PROTEIN YHGH"/>
    <property type="match status" value="1"/>
</dbReference>
<dbReference type="RefSeq" id="WP_305993179.1">
    <property type="nucleotide sequence ID" value="NZ_JAVAMP010000010.1"/>
</dbReference>
<protein>
    <submittedName>
        <fullName evidence="2">ComF family protein</fullName>
    </submittedName>
</protein>
<dbReference type="InterPro" id="IPR029057">
    <property type="entry name" value="PRTase-like"/>
</dbReference>
<name>A0ABT9J2P8_9BACL</name>
<dbReference type="PANTHER" id="PTHR47505">
    <property type="entry name" value="DNA UTILIZATION PROTEIN YHGH"/>
    <property type="match status" value="1"/>
</dbReference>
<evidence type="ECO:0000313" key="2">
    <source>
        <dbReference type="EMBL" id="MDP5275873.1"/>
    </source>
</evidence>
<proteinExistence type="inferred from homology"/>
<dbReference type="InterPro" id="IPR051910">
    <property type="entry name" value="ComF/GntX_DNA_util-trans"/>
</dbReference>
<dbReference type="Gene3D" id="3.40.50.2020">
    <property type="match status" value="1"/>
</dbReference>
<comment type="caution">
    <text evidence="2">The sequence shown here is derived from an EMBL/GenBank/DDBJ whole genome shotgun (WGS) entry which is preliminary data.</text>
</comment>
<sequence>MMKEPALIKNHIQFLRSLFLTNETKCVICSMNLKTYSALRLCKTCTDVIPWINKTICPKCGRFEVCYDCVRRSAVYFVYNRSAVEYNDTMREWLALYKYRGNERMLNLFIEMIDYAYQMLLTKLEIQVNHVGYLTYVPLSEQRLQERGFNQAEQFARGLGRKYKIPVISLLDRTKHTEKQSVGSWSERFSNIQGAFTLNKMVVQRVNKKPPLNIIIIDDVYTTGSTLNECARVITSFLPAKVYGVTWAR</sequence>
<reference evidence="2 3" key="1">
    <citation type="submission" date="2023-08" db="EMBL/GenBank/DDBJ databases">
        <authorList>
            <person name="Park J.-S."/>
        </authorList>
    </citation>
    <scope>NUCLEOTIDE SEQUENCE [LARGE SCALE GENOMIC DNA]</scope>
    <source>
        <strain evidence="2 3">2205SS18-9</strain>
    </source>
</reference>
<dbReference type="InterPro" id="IPR000836">
    <property type="entry name" value="PRTase_dom"/>
</dbReference>
<dbReference type="Proteomes" id="UP001231941">
    <property type="component" value="Unassembled WGS sequence"/>
</dbReference>
<gene>
    <name evidence="2" type="ORF">Q5Y73_17380</name>
</gene>
<comment type="similarity">
    <text evidence="1">Belongs to the ComF/GntX family.</text>
</comment>
<dbReference type="EMBL" id="JAVAMP010000010">
    <property type="protein sequence ID" value="MDP5275873.1"/>
    <property type="molecule type" value="Genomic_DNA"/>
</dbReference>
<evidence type="ECO:0000256" key="1">
    <source>
        <dbReference type="ARBA" id="ARBA00008007"/>
    </source>
</evidence>
<organism evidence="2 3">
    <name type="scientific">Chengkuizengella axinellae</name>
    <dbReference type="NCBI Taxonomy" id="3064388"/>
    <lineage>
        <taxon>Bacteria</taxon>
        <taxon>Bacillati</taxon>
        <taxon>Bacillota</taxon>
        <taxon>Bacilli</taxon>
        <taxon>Bacillales</taxon>
        <taxon>Paenibacillaceae</taxon>
        <taxon>Chengkuizengella</taxon>
    </lineage>
</organism>
<dbReference type="SUPFAM" id="SSF53271">
    <property type="entry name" value="PRTase-like"/>
    <property type="match status" value="1"/>
</dbReference>
<keyword evidence="3" id="KW-1185">Reference proteome</keyword>